<name>A0AAD1NWM5_9ACTN</name>
<organism evidence="1 2">
    <name type="scientific">Cutibacterium modestum</name>
    <dbReference type="NCBI Taxonomy" id="2559073"/>
    <lineage>
        <taxon>Bacteria</taxon>
        <taxon>Bacillati</taxon>
        <taxon>Actinomycetota</taxon>
        <taxon>Actinomycetes</taxon>
        <taxon>Propionibacteriales</taxon>
        <taxon>Propionibacteriaceae</taxon>
        <taxon>Cutibacterium</taxon>
    </lineage>
</organism>
<proteinExistence type="predicted"/>
<dbReference type="EMBL" id="AP024747">
    <property type="protein sequence ID" value="BCY26300.1"/>
    <property type="molecule type" value="Genomic_DNA"/>
</dbReference>
<evidence type="ECO:0000313" key="2">
    <source>
        <dbReference type="Proteomes" id="UP000825072"/>
    </source>
</evidence>
<evidence type="ECO:0000313" key="1">
    <source>
        <dbReference type="EMBL" id="BCY26300.1"/>
    </source>
</evidence>
<protein>
    <submittedName>
        <fullName evidence="1">Uncharacterized protein</fullName>
    </submittedName>
</protein>
<gene>
    <name evidence="1" type="ORF">KB1_22900</name>
</gene>
<reference evidence="1" key="1">
    <citation type="submission" date="2021-06" db="EMBL/GenBank/DDBJ databases">
        <title>Genome sequence of Cutibacterium modestum strain KB17-24694.</title>
        <authorList>
            <person name="Dekio I."/>
            <person name="Asahina A."/>
            <person name="Nishida M."/>
        </authorList>
    </citation>
    <scope>NUCLEOTIDE SEQUENCE</scope>
    <source>
        <strain evidence="1">KB17-24694</strain>
    </source>
</reference>
<accession>A0AAD1NWM5</accession>
<sequence>MVVDDFETAHGLSLGLGLTSLVTTLFVGVTLDWLEEVAGLLGVGSVGGPVPTVDEVSSLDLGAIGELVSRFDFNGEVLVVLGLDGLGDVHLWLGGVGVVVDEACGDGVEDVSAAGLVGVGRNKRILRGTAANGDRSAILGGGAVIAAASGRRLASRVVLGCDILAAR</sequence>
<dbReference type="Proteomes" id="UP000825072">
    <property type="component" value="Chromosome 1"/>
</dbReference>
<dbReference type="AlphaFoldDB" id="A0AAD1NWM5"/>